<feature type="region of interest" description="Disordered" evidence="1">
    <location>
        <begin position="19"/>
        <end position="59"/>
    </location>
</feature>
<reference evidence="2" key="1">
    <citation type="journal article" date="2020" name="New Phytol.">
        <title>Comparative genomics reveals dynamic genome evolution in host specialist ectomycorrhizal fungi.</title>
        <authorList>
            <person name="Lofgren L.A."/>
            <person name="Nguyen N.H."/>
            <person name="Vilgalys R."/>
            <person name="Ruytinx J."/>
            <person name="Liao H.L."/>
            <person name="Branco S."/>
            <person name="Kuo A."/>
            <person name="LaButti K."/>
            <person name="Lipzen A."/>
            <person name="Andreopoulos W."/>
            <person name="Pangilinan J."/>
            <person name="Riley R."/>
            <person name="Hundley H."/>
            <person name="Na H."/>
            <person name="Barry K."/>
            <person name="Grigoriev I.V."/>
            <person name="Stajich J.E."/>
            <person name="Kennedy P.G."/>
        </authorList>
    </citation>
    <scope>NUCLEOTIDE SEQUENCE</scope>
    <source>
        <strain evidence="2">FC203</strain>
    </source>
</reference>
<evidence type="ECO:0000256" key="1">
    <source>
        <dbReference type="SAM" id="MobiDB-lite"/>
    </source>
</evidence>
<dbReference type="EMBL" id="JABBWK010000003">
    <property type="protein sequence ID" value="KAG1907235.1"/>
    <property type="molecule type" value="Genomic_DNA"/>
</dbReference>
<keyword evidence="3" id="KW-1185">Reference proteome</keyword>
<proteinExistence type="predicted"/>
<sequence>MKHHSQELFELCTDTKSIPRRRARSVSPSAARTNQRRGLDQSSNSLRPKSGGGDELWDPWPDGDFERLLTWEEVLRTDNLSEHWACQPGGGDKRGSESALAWSQGKKTRRVCLGVITCDEPTCEVVTRPQTRRAGIMGQLNASCLCGSQLKHIDCGVTSVLYSFKGGVYYIHKGIHHHPKQTHILHLSRDERTRFEQIVFENPAAGPAALIAGRNSITGTRESVSTISTVLLNQDRVKAELQALRGKSTRNFVDDFAEFQKNHPGYVLYSQFEAVTVVVVQTQFMVSQLVTDFIEDEAVNGIVSDAAHGFWYSSKDLLIISSTYSALLACWVPGLMTYANGVSLLVHATEYAGGWSGGAVADSHQVWDHLLVMLSKEISWMNFGRTKLRGLGEWIHSWDTPREEDLIQNFMSAEVSKELDDILLPHIASLQKLLDSPDLNQYGAEAYPVIDYILRSKKKPDVCQNCTLVLGECSWCFRSSRKMAWWHAFGACFHSRGCSPKGQ</sequence>
<dbReference type="Proteomes" id="UP001195769">
    <property type="component" value="Unassembled WGS sequence"/>
</dbReference>
<gene>
    <name evidence="2" type="ORF">F5891DRAFT_1000649</name>
</gene>
<evidence type="ECO:0000313" key="3">
    <source>
        <dbReference type="Proteomes" id="UP001195769"/>
    </source>
</evidence>
<accession>A0AAD4EJF9</accession>
<evidence type="ECO:0000313" key="2">
    <source>
        <dbReference type="EMBL" id="KAG1907235.1"/>
    </source>
</evidence>
<dbReference type="RefSeq" id="XP_041232810.1">
    <property type="nucleotide sequence ID" value="XM_041360124.1"/>
</dbReference>
<dbReference type="AlphaFoldDB" id="A0AAD4EJF9"/>
<organism evidence="2 3">
    <name type="scientific">Suillus fuscotomentosus</name>
    <dbReference type="NCBI Taxonomy" id="1912939"/>
    <lineage>
        <taxon>Eukaryota</taxon>
        <taxon>Fungi</taxon>
        <taxon>Dikarya</taxon>
        <taxon>Basidiomycota</taxon>
        <taxon>Agaricomycotina</taxon>
        <taxon>Agaricomycetes</taxon>
        <taxon>Agaricomycetidae</taxon>
        <taxon>Boletales</taxon>
        <taxon>Suillineae</taxon>
        <taxon>Suillaceae</taxon>
        <taxon>Suillus</taxon>
    </lineage>
</organism>
<comment type="caution">
    <text evidence="2">The sequence shown here is derived from an EMBL/GenBank/DDBJ whole genome shotgun (WGS) entry which is preliminary data.</text>
</comment>
<protein>
    <submittedName>
        <fullName evidence="2">Uncharacterized protein</fullName>
    </submittedName>
</protein>
<name>A0AAD4EJF9_9AGAM</name>
<dbReference type="GeneID" id="64654422"/>